<feature type="region of interest" description="Disordered" evidence="1">
    <location>
        <begin position="193"/>
        <end position="231"/>
    </location>
</feature>
<evidence type="ECO:0000256" key="1">
    <source>
        <dbReference type="SAM" id="MobiDB-lite"/>
    </source>
</evidence>
<accession>A0A6A4HCI2</accession>
<dbReference type="InterPro" id="IPR003123">
    <property type="entry name" value="VPS9"/>
</dbReference>
<feature type="compositionally biased region" description="Low complexity" evidence="1">
    <location>
        <begin position="365"/>
        <end position="379"/>
    </location>
</feature>
<dbReference type="Gene3D" id="1.20.1050.80">
    <property type="entry name" value="VPS9 domain"/>
    <property type="match status" value="1"/>
</dbReference>
<feature type="compositionally biased region" description="Low complexity" evidence="1">
    <location>
        <begin position="731"/>
        <end position="755"/>
    </location>
</feature>
<keyword evidence="4" id="KW-1185">Reference proteome</keyword>
<feature type="compositionally biased region" description="Low complexity" evidence="1">
    <location>
        <begin position="710"/>
        <end position="722"/>
    </location>
</feature>
<evidence type="ECO:0000313" key="4">
    <source>
        <dbReference type="Proteomes" id="UP000799118"/>
    </source>
</evidence>
<dbReference type="AlphaFoldDB" id="A0A6A4HCI2"/>
<gene>
    <name evidence="3" type="ORF">BT96DRAFT_922827</name>
</gene>
<evidence type="ECO:0000259" key="2">
    <source>
        <dbReference type="PROSITE" id="PS51205"/>
    </source>
</evidence>
<name>A0A6A4HCI2_9AGAR</name>
<dbReference type="GO" id="GO:0005829">
    <property type="term" value="C:cytosol"/>
    <property type="evidence" value="ECO:0007669"/>
    <property type="project" value="TreeGrafter"/>
</dbReference>
<dbReference type="EMBL" id="ML769531">
    <property type="protein sequence ID" value="KAE9395460.1"/>
    <property type="molecule type" value="Genomic_DNA"/>
</dbReference>
<dbReference type="OrthoDB" id="10264848at2759"/>
<feature type="region of interest" description="Disordered" evidence="1">
    <location>
        <begin position="362"/>
        <end position="392"/>
    </location>
</feature>
<dbReference type="InterPro" id="IPR037191">
    <property type="entry name" value="VPS9_dom_sf"/>
</dbReference>
<feature type="compositionally biased region" description="Low complexity" evidence="1">
    <location>
        <begin position="204"/>
        <end position="214"/>
    </location>
</feature>
<dbReference type="Proteomes" id="UP000799118">
    <property type="component" value="Unassembled WGS sequence"/>
</dbReference>
<evidence type="ECO:0000313" key="3">
    <source>
        <dbReference type="EMBL" id="KAE9395460.1"/>
    </source>
</evidence>
<dbReference type="SUPFAM" id="SSF109993">
    <property type="entry name" value="VPS9 domain"/>
    <property type="match status" value="1"/>
</dbReference>
<organism evidence="3 4">
    <name type="scientific">Gymnopus androsaceus JB14</name>
    <dbReference type="NCBI Taxonomy" id="1447944"/>
    <lineage>
        <taxon>Eukaryota</taxon>
        <taxon>Fungi</taxon>
        <taxon>Dikarya</taxon>
        <taxon>Basidiomycota</taxon>
        <taxon>Agaricomycotina</taxon>
        <taxon>Agaricomycetes</taxon>
        <taxon>Agaricomycetidae</taxon>
        <taxon>Agaricales</taxon>
        <taxon>Marasmiineae</taxon>
        <taxon>Omphalotaceae</taxon>
        <taxon>Gymnopus</taxon>
    </lineage>
</organism>
<sequence length="820" mass="87125">MEELSVRWQAVYREVEDVVMEWMEAHGEENENEKDEHDILDKAEKVLCCVGGVYERLLPAPSPCTIWTTNAKHLSAPNADDTGQSDPALEPIEIITDSAHDDALGSRIAALLMVDFGLRDLDLDVGSKTGSDEEVDNDDDEATREELVINVLRACGSELCAMEKLYTPKEKAEVMVRAHRILVDGLTKLPFTIRLKDPEPSPKPESQSETESSPMVQSPQEQDQGEDGSKTAVPTIILVERALEERKAETDKAEENSKAASFSLDTLFPLLILSVVATNPPRLISHLLFTQRFLFTHRFQTSGSSAAGEQAYCLVNLMAVAEFIGSLDLEGVVNARMARGTAVFTEDGPMPMPLPMNSLPITIGSRPSSRRTSMSSQHSGTAGGSAPTTPVLSSSFTLRNRMEQQASALSSSANKVLTGVSGVVDSSIGGFGGLFRNMNVNLSLPGSLPLPTGFGFGDPSTGGPVTPALGPAQAAAPWNAPYTQSANVNPRDLMERKESAFSIKSLKLPAMPSIPAMPAMPTMIPNLTRSMTPGPGGSREKEMVSVSRPGSVRSMRSRKSGAGSLFGGDSTEGEDDSEDASEDDDDDDNDEESVDEDDEDDDGGDSTYSQPIDGGDEEEEESDANDAGGPSAASDARSIKSFESMMSDGKKQAKAKSRASKKKEKPDQKKKKSTMALDTVAGAAGAARKSLSDRLARVSSGISASKKTQASSPPASRRSSLLVAGSSAVMPLPTTPQSSRPQSPSGRSLSPQSLQVPAISIPGLPPPNARFLTCTSAEDLRLGEVKDLLRDYQLLVQAVKAAGGFSSPAQLPLGDNPLGV</sequence>
<protein>
    <recommendedName>
        <fullName evidence="2">VPS9 domain-containing protein</fullName>
    </recommendedName>
</protein>
<dbReference type="PANTHER" id="PTHR23101:SF25">
    <property type="entry name" value="GTPASE-ACTIVATING PROTEIN AND VPS9 DOMAIN-CONTAINING PROTEIN 1"/>
    <property type="match status" value="1"/>
</dbReference>
<dbReference type="Pfam" id="PF02204">
    <property type="entry name" value="VPS9"/>
    <property type="match status" value="1"/>
</dbReference>
<dbReference type="PROSITE" id="PS51205">
    <property type="entry name" value="VPS9"/>
    <property type="match status" value="1"/>
</dbReference>
<proteinExistence type="predicted"/>
<feature type="compositionally biased region" description="Acidic residues" evidence="1">
    <location>
        <begin position="614"/>
        <end position="624"/>
    </location>
</feature>
<dbReference type="GO" id="GO:0005085">
    <property type="term" value="F:guanyl-nucleotide exchange factor activity"/>
    <property type="evidence" value="ECO:0007669"/>
    <property type="project" value="InterPro"/>
</dbReference>
<feature type="compositionally biased region" description="Acidic residues" evidence="1">
    <location>
        <begin position="571"/>
        <end position="604"/>
    </location>
</feature>
<dbReference type="PANTHER" id="PTHR23101">
    <property type="entry name" value="RAB GDP/GTP EXCHANGE FACTOR"/>
    <property type="match status" value="1"/>
</dbReference>
<reference evidence="3" key="1">
    <citation type="journal article" date="2019" name="Environ. Microbiol.">
        <title>Fungal ecological strategies reflected in gene transcription - a case study of two litter decomposers.</title>
        <authorList>
            <person name="Barbi F."/>
            <person name="Kohler A."/>
            <person name="Barry K."/>
            <person name="Baskaran P."/>
            <person name="Daum C."/>
            <person name="Fauchery L."/>
            <person name="Ihrmark K."/>
            <person name="Kuo A."/>
            <person name="LaButti K."/>
            <person name="Lipzen A."/>
            <person name="Morin E."/>
            <person name="Grigoriev I.V."/>
            <person name="Henrissat B."/>
            <person name="Lindahl B."/>
            <person name="Martin F."/>
        </authorList>
    </citation>
    <scope>NUCLEOTIDE SEQUENCE</scope>
    <source>
        <strain evidence="3">JB14</strain>
    </source>
</reference>
<feature type="compositionally biased region" description="Polar residues" evidence="1">
    <location>
        <begin position="700"/>
        <end position="709"/>
    </location>
</feature>
<dbReference type="GO" id="GO:0031267">
    <property type="term" value="F:small GTPase binding"/>
    <property type="evidence" value="ECO:0007669"/>
    <property type="project" value="TreeGrafter"/>
</dbReference>
<feature type="compositionally biased region" description="Basic residues" evidence="1">
    <location>
        <begin position="652"/>
        <end position="673"/>
    </location>
</feature>
<dbReference type="GO" id="GO:0030139">
    <property type="term" value="C:endocytic vesicle"/>
    <property type="evidence" value="ECO:0007669"/>
    <property type="project" value="TreeGrafter"/>
</dbReference>
<dbReference type="InterPro" id="IPR045046">
    <property type="entry name" value="Vps9-like"/>
</dbReference>
<feature type="domain" description="VPS9" evidence="2">
    <location>
        <begin position="98"/>
        <end position="333"/>
    </location>
</feature>
<dbReference type="GO" id="GO:0016192">
    <property type="term" value="P:vesicle-mediated transport"/>
    <property type="evidence" value="ECO:0007669"/>
    <property type="project" value="InterPro"/>
</dbReference>
<feature type="region of interest" description="Disordered" evidence="1">
    <location>
        <begin position="521"/>
        <end position="767"/>
    </location>
</feature>